<evidence type="ECO:0000313" key="3">
    <source>
        <dbReference type="Proteomes" id="UP000503278"/>
    </source>
</evidence>
<feature type="domain" description="DUF6089" evidence="1">
    <location>
        <begin position="7"/>
        <end position="198"/>
    </location>
</feature>
<dbReference type="AlphaFoldDB" id="A0A7L5DX52"/>
<accession>A0A7L5DX52</accession>
<gene>
    <name evidence="2" type="ORF">HH214_01720</name>
</gene>
<dbReference type="SUPFAM" id="SSF56925">
    <property type="entry name" value="OMPA-like"/>
    <property type="match status" value="1"/>
</dbReference>
<evidence type="ECO:0000313" key="2">
    <source>
        <dbReference type="EMBL" id="QJD94677.1"/>
    </source>
</evidence>
<name>A0A7L5DX52_9SPHI</name>
<organism evidence="2 3">
    <name type="scientific">Mucilaginibacter robiniae</name>
    <dbReference type="NCBI Taxonomy" id="2728022"/>
    <lineage>
        <taxon>Bacteria</taxon>
        <taxon>Pseudomonadati</taxon>
        <taxon>Bacteroidota</taxon>
        <taxon>Sphingobacteriia</taxon>
        <taxon>Sphingobacteriales</taxon>
        <taxon>Sphingobacteriaceae</taxon>
        <taxon>Mucilaginibacter</taxon>
    </lineage>
</organism>
<protein>
    <submittedName>
        <fullName evidence="2">Outer membrane beta-barrel protein</fullName>
    </submittedName>
</protein>
<keyword evidence="3" id="KW-1185">Reference proteome</keyword>
<sequence>MPARIIVILIFLCCVVSKVQAQSWELGVTMGGAGYLGDLNQRNPLKVSGLATGAFLKRNFNGYFSAKASYMHAQIEGADSTSKYEQFRNRNLSFATPLNEVALTGEFNFLEYIPSISKNLFTPFIYAGVGAVKYNPQATYQGVVYDLRPLTTEGQSKPYRQTAVTLPFGVGIKYNVAGRLNLIADLGYRSARTDYIDDVSGLYADKSVFSNPVAAALSDRSGERLGYNIGAAGSQRGDLRKHDTYWFLGFTISYTFITEKCYYEK</sequence>
<dbReference type="EMBL" id="CP051682">
    <property type="protein sequence ID" value="QJD94677.1"/>
    <property type="molecule type" value="Genomic_DNA"/>
</dbReference>
<dbReference type="Proteomes" id="UP000503278">
    <property type="component" value="Chromosome"/>
</dbReference>
<proteinExistence type="predicted"/>
<evidence type="ECO:0000259" key="1">
    <source>
        <dbReference type="Pfam" id="PF19573"/>
    </source>
</evidence>
<dbReference type="InterPro" id="IPR045743">
    <property type="entry name" value="DUF6089"/>
</dbReference>
<dbReference type="KEGG" id="mrob:HH214_01720"/>
<dbReference type="InterPro" id="IPR011250">
    <property type="entry name" value="OMP/PagP_B-barrel"/>
</dbReference>
<dbReference type="Gene3D" id="2.40.160.20">
    <property type="match status" value="1"/>
</dbReference>
<dbReference type="Pfam" id="PF19573">
    <property type="entry name" value="DUF6089"/>
    <property type="match status" value="1"/>
</dbReference>
<dbReference type="RefSeq" id="WP_169605694.1">
    <property type="nucleotide sequence ID" value="NZ_CP051682.1"/>
</dbReference>
<reference evidence="2 3" key="1">
    <citation type="submission" date="2020-04" db="EMBL/GenBank/DDBJ databases">
        <title>Genome sequencing of novel species.</title>
        <authorList>
            <person name="Heo J."/>
            <person name="Kim S.-J."/>
            <person name="Kim J.-S."/>
            <person name="Hong S.-B."/>
            <person name="Kwon S.-W."/>
        </authorList>
    </citation>
    <scope>NUCLEOTIDE SEQUENCE [LARGE SCALE GENOMIC DNA]</scope>
    <source>
        <strain evidence="2 3">F39-2</strain>
    </source>
</reference>